<sequence>MLRRGKLLILMMLVIIFMLTNNNIIYAINLNGKILNNVYVQDINLSDLTKEEATKKINSYIKQNNEFELFYNDESILVNKETLGVDYKVDELVDRAYSIGRDKDLITDMKTKISLKKGEKKIIQLTCSYNIKKVDNLIDKIYSKLYISPKDASAKIVNGNIVVYEEHKGQAVNKENLKDIIVYKIENLDSSQSEIPLDVLNPKYTYDQLMKIDTLLGSYETYFNPKRKNRVNNITVAAKSTSDILVNTNEKFSFNQQLRDNDAYNKLKVASIILNGKHDKGVGGGICQVSTTIYNAALYAGMDIVQITNHSIPSPYVTKGRDATVSNGSMDFVFKNNSNNPIIVHNEIFENKIVSKIYGCSSDKRNIEIETEIVETIKNKKIYKSDSKLQKGTKVVEQEGRLGYTVNTFRLYKSNNEILKKELVNTSYYPPCDEIILKGTKDNTLYK</sequence>
<dbReference type="Pfam" id="PF12229">
    <property type="entry name" value="PG_binding_4"/>
    <property type="match status" value="1"/>
</dbReference>
<dbReference type="Pfam" id="PF04294">
    <property type="entry name" value="VanW"/>
    <property type="match status" value="1"/>
</dbReference>
<evidence type="ECO:0000256" key="1">
    <source>
        <dbReference type="ARBA" id="ARBA00022729"/>
    </source>
</evidence>
<keyword evidence="2" id="KW-0812">Transmembrane</keyword>
<dbReference type="PROSITE" id="PS51109">
    <property type="entry name" value="G5"/>
    <property type="match status" value="1"/>
</dbReference>
<feature type="domain" description="G5" evidence="3">
    <location>
        <begin position="363"/>
        <end position="442"/>
    </location>
</feature>
<dbReference type="Pfam" id="PF07501">
    <property type="entry name" value="G5"/>
    <property type="match status" value="1"/>
</dbReference>
<keyword evidence="2" id="KW-1133">Transmembrane helix</keyword>
<name>A0A6N3FJL9_9FIRM</name>
<dbReference type="InterPro" id="IPR011098">
    <property type="entry name" value="G5_dom"/>
</dbReference>
<dbReference type="SMART" id="SM01208">
    <property type="entry name" value="G5"/>
    <property type="match status" value="1"/>
</dbReference>
<dbReference type="PANTHER" id="PTHR35788">
    <property type="entry name" value="EXPORTED PROTEIN-RELATED"/>
    <property type="match status" value="1"/>
</dbReference>
<reference evidence="4" key="1">
    <citation type="submission" date="2019-11" db="EMBL/GenBank/DDBJ databases">
        <authorList>
            <person name="Feng L."/>
        </authorList>
    </citation>
    <scope>NUCLEOTIDE SEQUENCE</scope>
    <source>
        <strain evidence="4">IbartlettiiLFYP30</strain>
    </source>
</reference>
<dbReference type="InterPro" id="IPR007391">
    <property type="entry name" value="Vancomycin_resist_VanW"/>
</dbReference>
<organism evidence="4">
    <name type="scientific">Intestinibacter bartlettii</name>
    <dbReference type="NCBI Taxonomy" id="261299"/>
    <lineage>
        <taxon>Bacteria</taxon>
        <taxon>Bacillati</taxon>
        <taxon>Bacillota</taxon>
        <taxon>Clostridia</taxon>
        <taxon>Peptostreptococcales</taxon>
        <taxon>Peptostreptococcaceae</taxon>
        <taxon>Intestinibacter</taxon>
    </lineage>
</organism>
<dbReference type="Gene3D" id="2.20.230.10">
    <property type="entry name" value="Resuscitation-promoting factor rpfb"/>
    <property type="match status" value="1"/>
</dbReference>
<evidence type="ECO:0000313" key="4">
    <source>
        <dbReference type="EMBL" id="VYU52282.1"/>
    </source>
</evidence>
<evidence type="ECO:0000259" key="3">
    <source>
        <dbReference type="PROSITE" id="PS51109"/>
    </source>
</evidence>
<keyword evidence="1" id="KW-0732">Signal</keyword>
<gene>
    <name evidence="4" type="primary">vanW_1</name>
    <name evidence="4" type="ORF">IBLFYP30_00442</name>
</gene>
<dbReference type="InterPro" id="IPR022029">
    <property type="entry name" value="YoaR-like_PG-bd"/>
</dbReference>
<evidence type="ECO:0000256" key="2">
    <source>
        <dbReference type="SAM" id="Phobius"/>
    </source>
</evidence>
<feature type="transmembrane region" description="Helical" evidence="2">
    <location>
        <begin position="7"/>
        <end position="28"/>
    </location>
</feature>
<dbReference type="PANTHER" id="PTHR35788:SF1">
    <property type="entry name" value="EXPORTED PROTEIN"/>
    <property type="match status" value="1"/>
</dbReference>
<accession>A0A6N3FJL9</accession>
<keyword evidence="2" id="KW-0472">Membrane</keyword>
<dbReference type="EMBL" id="CACRUE010000044">
    <property type="protein sequence ID" value="VYU52282.1"/>
    <property type="molecule type" value="Genomic_DNA"/>
</dbReference>
<proteinExistence type="predicted"/>
<protein>
    <submittedName>
        <fullName evidence="4">Vancomycin B-type resistance protein VanW</fullName>
    </submittedName>
</protein>
<dbReference type="InterPro" id="IPR052913">
    <property type="entry name" value="Glycopeptide_resist_protein"/>
</dbReference>
<dbReference type="AlphaFoldDB" id="A0A6N3FJL9"/>